<dbReference type="AlphaFoldDB" id="A0AA91PVR1"/>
<dbReference type="GO" id="GO:0006397">
    <property type="term" value="P:mRNA processing"/>
    <property type="evidence" value="ECO:0007669"/>
    <property type="project" value="UniProtKB-KW"/>
</dbReference>
<dbReference type="InterPro" id="IPR012677">
    <property type="entry name" value="Nucleotide-bd_a/b_plait_sf"/>
</dbReference>
<keyword evidence="2 4" id="KW-0694">RNA-binding</keyword>
<dbReference type="Proteomes" id="UP000195602">
    <property type="component" value="Unassembled WGS sequence"/>
</dbReference>
<dbReference type="FunFam" id="3.30.70.330:FF:000097">
    <property type="entry name" value="U2 snRNP auxiliary factor large subunit"/>
    <property type="match status" value="1"/>
</dbReference>
<evidence type="ECO:0000259" key="6">
    <source>
        <dbReference type="PROSITE" id="PS50102"/>
    </source>
</evidence>
<evidence type="ECO:0000256" key="1">
    <source>
        <dbReference type="ARBA" id="ARBA00022664"/>
    </source>
</evidence>
<protein>
    <submittedName>
        <fullName evidence="7">Splicing factor subunit</fullName>
    </submittedName>
</protein>
<feature type="region of interest" description="Disordered" evidence="5">
    <location>
        <begin position="1"/>
        <end position="115"/>
    </location>
</feature>
<evidence type="ECO:0000256" key="2">
    <source>
        <dbReference type="ARBA" id="ARBA00022884"/>
    </source>
</evidence>
<dbReference type="SUPFAM" id="SSF54928">
    <property type="entry name" value="RNA-binding domain, RBD"/>
    <property type="match status" value="2"/>
</dbReference>
<dbReference type="InterPro" id="IPR035979">
    <property type="entry name" value="RBD_domain_sf"/>
</dbReference>
<keyword evidence="1" id="KW-0507">mRNA processing</keyword>
<proteinExistence type="predicted"/>
<evidence type="ECO:0000313" key="8">
    <source>
        <dbReference type="Proteomes" id="UP000195602"/>
    </source>
</evidence>
<dbReference type="PROSITE" id="PS50102">
    <property type="entry name" value="RRM"/>
    <property type="match status" value="1"/>
</dbReference>
<dbReference type="InterPro" id="IPR000504">
    <property type="entry name" value="RRM_dom"/>
</dbReference>
<feature type="compositionally biased region" description="Basic and acidic residues" evidence="5">
    <location>
        <begin position="10"/>
        <end position="74"/>
    </location>
</feature>
<evidence type="ECO:0000256" key="5">
    <source>
        <dbReference type="SAM" id="MobiDB-lite"/>
    </source>
</evidence>
<dbReference type="GO" id="GO:0003723">
    <property type="term" value="F:RNA binding"/>
    <property type="evidence" value="ECO:0007669"/>
    <property type="project" value="UniProtKB-UniRule"/>
</dbReference>
<reference evidence="7 8" key="1">
    <citation type="submission" date="2017-04" db="EMBL/GenBank/DDBJ databases">
        <title>Draft genome of the yeast Clavispora lusitaniae type strain CBS 6936.</title>
        <authorList>
            <person name="Durrens P."/>
            <person name="Klopp C."/>
            <person name="Biteau N."/>
            <person name="Fitton-Ouhabi V."/>
            <person name="Dementhon K."/>
            <person name="Accoceberry I."/>
            <person name="Sherman D.J."/>
            <person name="Noel T."/>
        </authorList>
    </citation>
    <scope>NUCLEOTIDE SEQUENCE [LARGE SCALE GENOMIC DNA]</scope>
    <source>
        <strain evidence="7 8">CBS 6936</strain>
    </source>
</reference>
<dbReference type="EMBL" id="LYUB02000025">
    <property type="protein sequence ID" value="OVF04868.1"/>
    <property type="molecule type" value="Genomic_DNA"/>
</dbReference>
<dbReference type="KEGG" id="clus:A9F13_25g00407"/>
<gene>
    <name evidence="7" type="ORF">A9F13_25g00407</name>
</gene>
<dbReference type="PANTHER" id="PTHR23139">
    <property type="entry name" value="RNA-BINDING PROTEIN"/>
    <property type="match status" value="1"/>
</dbReference>
<evidence type="ECO:0000256" key="3">
    <source>
        <dbReference type="ARBA" id="ARBA00023187"/>
    </source>
</evidence>
<dbReference type="CDD" id="cd12232">
    <property type="entry name" value="RRM3_U2AF65"/>
    <property type="match status" value="1"/>
</dbReference>
<sequence>MSNKDSYTGSRRDGDRYSSSDRHNSRDRNPRQRDPRDLAPGEREHLRERDTRGVDPRMSRYNDYREPNFRDRRYGNGNQYNRGRPYEKYNPRRDNNRHRGDHRREKQDNHFNPDASLTKEEKVAKYEKILIEHLKYPTLSTFPIKNSQWGIRPKGFEDVTAQRAKLSGLFPLPGSQAAEPAKLDAIEKGSAKSDVLLSTSKIDPIDSRHSRTVIVTNIDFSKVDYLKLADYINKHLCSADLEGTFLDDNIELKKKAKDGKSLIIQFKSSQCATFALTMNGKDIPMEQISQNESSETVVLSLERPGEYVVQCLPPYSSEATDIDDEVIDSPRKVTIFVDPSVTETMLLDDLQKIAKVKAFKLVRAVGTKESLGVAFVEFYISSKECTNTKSALKLIGTYVEEAKKLDIVSKIEFSCIKIGENYTSLTSIQDCPIDFKTLKSLVRNEYVQFHPKSKVIQLINIVTIEDLCNDETYKFIYSDIFEEAKTFGTVLSLKIPKPSYKKSPGVEEVNEPGVGKVFVEYEDEKTALSAIMGLAGRSYNDRTVLCAFFNHEDYIRGLF</sequence>
<feature type="compositionally biased region" description="Basic and acidic residues" evidence="5">
    <location>
        <begin position="84"/>
        <end position="115"/>
    </location>
</feature>
<evidence type="ECO:0000256" key="4">
    <source>
        <dbReference type="PROSITE-ProRule" id="PRU00176"/>
    </source>
</evidence>
<comment type="caution">
    <text evidence="7">The sequence shown here is derived from an EMBL/GenBank/DDBJ whole genome shotgun (WGS) entry which is preliminary data.</text>
</comment>
<accession>A0AA91PVR1</accession>
<feature type="domain" description="RRM" evidence="6">
    <location>
        <begin position="460"/>
        <end position="551"/>
    </location>
</feature>
<organism evidence="7 8">
    <name type="scientific">Clavispora lusitaniae</name>
    <name type="common">Candida lusitaniae</name>
    <dbReference type="NCBI Taxonomy" id="36911"/>
    <lineage>
        <taxon>Eukaryota</taxon>
        <taxon>Fungi</taxon>
        <taxon>Dikarya</taxon>
        <taxon>Ascomycota</taxon>
        <taxon>Saccharomycotina</taxon>
        <taxon>Pichiomycetes</taxon>
        <taxon>Metschnikowiaceae</taxon>
        <taxon>Clavispora</taxon>
    </lineage>
</organism>
<name>A0AA91PVR1_CLALS</name>
<dbReference type="Gene3D" id="3.30.70.330">
    <property type="match status" value="3"/>
</dbReference>
<keyword evidence="3" id="KW-0508">mRNA splicing</keyword>
<evidence type="ECO:0000313" key="7">
    <source>
        <dbReference type="EMBL" id="OVF04868.1"/>
    </source>
</evidence>
<dbReference type="GO" id="GO:0008380">
    <property type="term" value="P:RNA splicing"/>
    <property type="evidence" value="ECO:0007669"/>
    <property type="project" value="UniProtKB-KW"/>
</dbReference>